<reference evidence="2" key="1">
    <citation type="submission" date="2021-02" db="EMBL/GenBank/DDBJ databases">
        <authorList>
            <person name="Nowell W R."/>
        </authorList>
    </citation>
    <scope>NUCLEOTIDE SEQUENCE</scope>
</reference>
<evidence type="ECO:0000313" key="1">
    <source>
        <dbReference type="EMBL" id="CAF1539481.1"/>
    </source>
</evidence>
<dbReference type="Proteomes" id="UP000663852">
    <property type="component" value="Unassembled WGS sequence"/>
</dbReference>
<dbReference type="EMBL" id="CAJNOJ010001031">
    <property type="protein sequence ID" value="CAF1539481.1"/>
    <property type="molecule type" value="Genomic_DNA"/>
</dbReference>
<accession>A0A816FGT8</accession>
<proteinExistence type="predicted"/>
<gene>
    <name evidence="1" type="ORF">EDS130_LOCUS45210</name>
    <name evidence="2" type="ORF">XAT740_LOCUS56916</name>
</gene>
<keyword evidence="3" id="KW-1185">Reference proteome</keyword>
<dbReference type="AlphaFoldDB" id="A0A816FGT8"/>
<evidence type="ECO:0000313" key="3">
    <source>
        <dbReference type="Proteomes" id="UP000663828"/>
    </source>
</evidence>
<protein>
    <submittedName>
        <fullName evidence="2">Uncharacterized protein</fullName>
    </submittedName>
</protein>
<sequence>MPTILPRTKSDHGSFINLGGVEESKHLATGDNSPIFIGDSRPPAHDTWLRFAGKQAGRLIEGTTDVATAPVKWLNHMQDNW</sequence>
<organism evidence="2 3">
    <name type="scientific">Adineta ricciae</name>
    <name type="common">Rotifer</name>
    <dbReference type="NCBI Taxonomy" id="249248"/>
    <lineage>
        <taxon>Eukaryota</taxon>
        <taxon>Metazoa</taxon>
        <taxon>Spiralia</taxon>
        <taxon>Gnathifera</taxon>
        <taxon>Rotifera</taxon>
        <taxon>Eurotatoria</taxon>
        <taxon>Bdelloidea</taxon>
        <taxon>Adinetida</taxon>
        <taxon>Adinetidae</taxon>
        <taxon>Adineta</taxon>
    </lineage>
</organism>
<dbReference type="EMBL" id="CAJNOR010011437">
    <property type="protein sequence ID" value="CAF1661297.1"/>
    <property type="molecule type" value="Genomic_DNA"/>
</dbReference>
<comment type="caution">
    <text evidence="2">The sequence shown here is derived from an EMBL/GenBank/DDBJ whole genome shotgun (WGS) entry which is preliminary data.</text>
</comment>
<name>A0A816FGT8_ADIRI</name>
<evidence type="ECO:0000313" key="2">
    <source>
        <dbReference type="EMBL" id="CAF1661297.1"/>
    </source>
</evidence>
<dbReference type="Proteomes" id="UP000663828">
    <property type="component" value="Unassembled WGS sequence"/>
</dbReference>